<dbReference type="AlphaFoldDB" id="A0A5B7IZ36"/>
<sequence length="65" mass="7790">MWSLDIEKKMLELVREKEHIWDLRNELYRKKTNLRKSSFDEIAATLQDLSFNARSGPALKNRINK</sequence>
<organism evidence="1 2">
    <name type="scientific">Portunus trituberculatus</name>
    <name type="common">Swimming crab</name>
    <name type="synonym">Neptunus trituberculatus</name>
    <dbReference type="NCBI Taxonomy" id="210409"/>
    <lineage>
        <taxon>Eukaryota</taxon>
        <taxon>Metazoa</taxon>
        <taxon>Ecdysozoa</taxon>
        <taxon>Arthropoda</taxon>
        <taxon>Crustacea</taxon>
        <taxon>Multicrustacea</taxon>
        <taxon>Malacostraca</taxon>
        <taxon>Eumalacostraca</taxon>
        <taxon>Eucarida</taxon>
        <taxon>Decapoda</taxon>
        <taxon>Pleocyemata</taxon>
        <taxon>Brachyura</taxon>
        <taxon>Eubrachyura</taxon>
        <taxon>Portunoidea</taxon>
        <taxon>Portunidae</taxon>
        <taxon>Portuninae</taxon>
        <taxon>Portunus</taxon>
    </lineage>
</organism>
<name>A0A5B7IZ36_PORTR</name>
<dbReference type="Proteomes" id="UP000324222">
    <property type="component" value="Unassembled WGS sequence"/>
</dbReference>
<evidence type="ECO:0008006" key="3">
    <source>
        <dbReference type="Google" id="ProtNLM"/>
    </source>
</evidence>
<reference evidence="1 2" key="1">
    <citation type="submission" date="2019-05" db="EMBL/GenBank/DDBJ databases">
        <title>Another draft genome of Portunus trituberculatus and its Hox gene families provides insights of decapod evolution.</title>
        <authorList>
            <person name="Jeong J.-H."/>
            <person name="Song I."/>
            <person name="Kim S."/>
            <person name="Choi T."/>
            <person name="Kim D."/>
            <person name="Ryu S."/>
            <person name="Kim W."/>
        </authorList>
    </citation>
    <scope>NUCLEOTIDE SEQUENCE [LARGE SCALE GENOMIC DNA]</scope>
    <source>
        <tissue evidence="1">Muscle</tissue>
    </source>
</reference>
<comment type="caution">
    <text evidence="1">The sequence shown here is derived from an EMBL/GenBank/DDBJ whole genome shotgun (WGS) entry which is preliminary data.</text>
</comment>
<protein>
    <recommendedName>
        <fullName evidence="3">MADF domain-containing protein</fullName>
    </recommendedName>
</protein>
<evidence type="ECO:0000313" key="1">
    <source>
        <dbReference type="EMBL" id="MPC85484.1"/>
    </source>
</evidence>
<evidence type="ECO:0000313" key="2">
    <source>
        <dbReference type="Proteomes" id="UP000324222"/>
    </source>
</evidence>
<dbReference type="EMBL" id="VSRR010068582">
    <property type="protein sequence ID" value="MPC85484.1"/>
    <property type="molecule type" value="Genomic_DNA"/>
</dbReference>
<keyword evidence="2" id="KW-1185">Reference proteome</keyword>
<accession>A0A5B7IZ36</accession>
<proteinExistence type="predicted"/>
<gene>
    <name evidence="1" type="ORF">E2C01_080262</name>
</gene>